<keyword evidence="10" id="KW-1185">Reference proteome</keyword>
<dbReference type="InterPro" id="IPR013149">
    <property type="entry name" value="ADH-like_C"/>
</dbReference>
<comment type="caution">
    <text evidence="9">The sequence shown here is derived from an EMBL/GenBank/DDBJ whole genome shotgun (WGS) entry which is preliminary data.</text>
</comment>
<dbReference type="GO" id="GO:0008270">
    <property type="term" value="F:zinc ion binding"/>
    <property type="evidence" value="ECO:0007669"/>
    <property type="project" value="InterPro"/>
</dbReference>
<accession>A0A8H7B0A4</accession>
<evidence type="ECO:0000256" key="5">
    <source>
        <dbReference type="ARBA" id="ARBA00023002"/>
    </source>
</evidence>
<evidence type="ECO:0000256" key="3">
    <source>
        <dbReference type="ARBA" id="ARBA00022723"/>
    </source>
</evidence>
<gene>
    <name evidence="9" type="ORF">GT037_009153</name>
</gene>
<dbReference type="InterPro" id="IPR002328">
    <property type="entry name" value="ADH_Zn_CS"/>
</dbReference>
<dbReference type="PANTHER" id="PTHR42813">
    <property type="entry name" value="ZINC-TYPE ALCOHOL DEHYDROGENASE-LIKE"/>
    <property type="match status" value="1"/>
</dbReference>
<dbReference type="InterPro" id="IPR036291">
    <property type="entry name" value="NAD(P)-bd_dom_sf"/>
</dbReference>
<dbReference type="InterPro" id="IPR011032">
    <property type="entry name" value="GroES-like_sf"/>
</dbReference>
<dbReference type="RefSeq" id="XP_038783002.1">
    <property type="nucleotide sequence ID" value="XM_038934200.1"/>
</dbReference>
<feature type="domain" description="Alcohol dehydrogenase-like N-terminal" evidence="8">
    <location>
        <begin position="27"/>
        <end position="134"/>
    </location>
</feature>
<dbReference type="Gene3D" id="3.90.180.10">
    <property type="entry name" value="Medium-chain alcohol dehydrogenases, catalytic domain"/>
    <property type="match status" value="1"/>
</dbReference>
<feature type="domain" description="Alcohol dehydrogenase-like C-terminal" evidence="7">
    <location>
        <begin position="182"/>
        <end position="312"/>
    </location>
</feature>
<protein>
    <recommendedName>
        <fullName evidence="11">Alcohol dehydrogenase</fullName>
    </recommendedName>
</protein>
<evidence type="ECO:0000256" key="4">
    <source>
        <dbReference type="ARBA" id="ARBA00022833"/>
    </source>
</evidence>
<comment type="similarity">
    <text evidence="2 6">Belongs to the zinc-containing alcohol dehydrogenase family.</text>
</comment>
<evidence type="ECO:0000256" key="6">
    <source>
        <dbReference type="RuleBase" id="RU361277"/>
    </source>
</evidence>
<dbReference type="GeneID" id="62207378"/>
<evidence type="ECO:0000259" key="7">
    <source>
        <dbReference type="Pfam" id="PF00107"/>
    </source>
</evidence>
<evidence type="ECO:0000313" key="9">
    <source>
        <dbReference type="EMBL" id="KAF7672652.1"/>
    </source>
</evidence>
<keyword evidence="4 6" id="KW-0862">Zinc</keyword>
<evidence type="ECO:0000313" key="10">
    <source>
        <dbReference type="Proteomes" id="UP000596902"/>
    </source>
</evidence>
<sequence>MKALIYNGVGKCKLVDKEIPRLSGGLDALVKMQRTTICGSDLHILKGDVPTCTPGRTLGHEGIGVIEETGQEVKNFKKGDRVLIRYHCCQILFGLADFTFFSSSMADCCVKAGWILGHTVDGSQAEYVRIKYADTSLYHVPNNVDERTLLLFSDILPTGLEVGVLRGKVQPGSTVAIVGAGPVGLAAGLTAQLYAPRKLVFFDMDDYRLSVAKKMGATHVYNVKDIKGTVRDLVAEHIDEADGFDVVMEAVGIPATFNMCEDLVAKGGHIANMGVHGKSVDLHIERLWARSTTISMALVSAHTIPTLLNLFAAGKIDASAMVTHDFKFSDIEKAYDHFGRAAETKSLKVSIEFDPSSAKAGAERRGQRL</sequence>
<keyword evidence="3 6" id="KW-0479">Metal-binding</keyword>
<name>A0A8H7B0A4_9PLEO</name>
<dbReference type="InterPro" id="IPR013154">
    <property type="entry name" value="ADH-like_N"/>
</dbReference>
<evidence type="ECO:0000256" key="1">
    <source>
        <dbReference type="ARBA" id="ARBA00001947"/>
    </source>
</evidence>
<evidence type="ECO:0000259" key="8">
    <source>
        <dbReference type="Pfam" id="PF08240"/>
    </source>
</evidence>
<proteinExistence type="inferred from homology"/>
<evidence type="ECO:0000256" key="2">
    <source>
        <dbReference type="ARBA" id="ARBA00008072"/>
    </source>
</evidence>
<dbReference type="Pfam" id="PF08240">
    <property type="entry name" value="ADH_N"/>
    <property type="match status" value="1"/>
</dbReference>
<organism evidence="9 10">
    <name type="scientific">Alternaria burnsii</name>
    <dbReference type="NCBI Taxonomy" id="1187904"/>
    <lineage>
        <taxon>Eukaryota</taxon>
        <taxon>Fungi</taxon>
        <taxon>Dikarya</taxon>
        <taxon>Ascomycota</taxon>
        <taxon>Pezizomycotina</taxon>
        <taxon>Dothideomycetes</taxon>
        <taxon>Pleosporomycetidae</taxon>
        <taxon>Pleosporales</taxon>
        <taxon>Pleosporineae</taxon>
        <taxon>Pleosporaceae</taxon>
        <taxon>Alternaria</taxon>
        <taxon>Alternaria sect. Alternaria</taxon>
    </lineage>
</organism>
<dbReference type="Proteomes" id="UP000596902">
    <property type="component" value="Unassembled WGS sequence"/>
</dbReference>
<dbReference type="Pfam" id="PF00107">
    <property type="entry name" value="ADH_zinc_N"/>
    <property type="match status" value="1"/>
</dbReference>
<dbReference type="PROSITE" id="PS00059">
    <property type="entry name" value="ADH_ZINC"/>
    <property type="match status" value="1"/>
</dbReference>
<comment type="cofactor">
    <cofactor evidence="1 6">
        <name>Zn(2+)</name>
        <dbReference type="ChEBI" id="CHEBI:29105"/>
    </cofactor>
</comment>
<dbReference type="PANTHER" id="PTHR42813:SF4">
    <property type="entry name" value="NADP-DEPENDENT ISOPROPANOL DEHYDROGENASE"/>
    <property type="match status" value="1"/>
</dbReference>
<dbReference type="EMBL" id="JAAABM010000015">
    <property type="protein sequence ID" value="KAF7672652.1"/>
    <property type="molecule type" value="Genomic_DNA"/>
</dbReference>
<dbReference type="GO" id="GO:0016491">
    <property type="term" value="F:oxidoreductase activity"/>
    <property type="evidence" value="ECO:0007669"/>
    <property type="project" value="UniProtKB-KW"/>
</dbReference>
<evidence type="ECO:0008006" key="11">
    <source>
        <dbReference type="Google" id="ProtNLM"/>
    </source>
</evidence>
<reference evidence="9" key="1">
    <citation type="submission" date="2020-01" db="EMBL/GenBank/DDBJ databases">
        <authorList>
            <person name="Feng Z.H.Z."/>
        </authorList>
    </citation>
    <scope>NUCLEOTIDE SEQUENCE</scope>
    <source>
        <strain evidence="9">CBS107.38</strain>
    </source>
</reference>
<reference evidence="9" key="2">
    <citation type="submission" date="2020-08" db="EMBL/GenBank/DDBJ databases">
        <title>Draft Genome Sequence of Cumin Blight Pathogen Alternaria burnsii.</title>
        <authorList>
            <person name="Feng Z."/>
        </authorList>
    </citation>
    <scope>NUCLEOTIDE SEQUENCE</scope>
    <source>
        <strain evidence="9">CBS107.38</strain>
    </source>
</reference>
<keyword evidence="5" id="KW-0560">Oxidoreductase</keyword>
<dbReference type="SUPFAM" id="SSF51735">
    <property type="entry name" value="NAD(P)-binding Rossmann-fold domains"/>
    <property type="match status" value="1"/>
</dbReference>
<dbReference type="AlphaFoldDB" id="A0A8H7B0A4"/>
<dbReference type="Gene3D" id="3.40.50.720">
    <property type="entry name" value="NAD(P)-binding Rossmann-like Domain"/>
    <property type="match status" value="1"/>
</dbReference>
<dbReference type="SUPFAM" id="SSF50129">
    <property type="entry name" value="GroES-like"/>
    <property type="match status" value="1"/>
</dbReference>